<dbReference type="InterPro" id="IPR019734">
    <property type="entry name" value="TPR_rpt"/>
</dbReference>
<evidence type="ECO:0000313" key="3">
    <source>
        <dbReference type="Proteomes" id="UP000064967"/>
    </source>
</evidence>
<evidence type="ECO:0000256" key="1">
    <source>
        <dbReference type="SAM" id="MobiDB-lite"/>
    </source>
</evidence>
<dbReference type="SUPFAM" id="SSF48452">
    <property type="entry name" value="TPR-like"/>
    <property type="match status" value="1"/>
</dbReference>
<proteinExistence type="predicted"/>
<dbReference type="OrthoDB" id="5523787at2"/>
<dbReference type="RefSeq" id="WP_146649430.1">
    <property type="nucleotide sequence ID" value="NZ_CP012333.1"/>
</dbReference>
<reference evidence="2 3" key="1">
    <citation type="submission" date="2015-08" db="EMBL/GenBank/DDBJ databases">
        <authorList>
            <person name="Babu N.S."/>
            <person name="Beckwith C.J."/>
            <person name="Beseler K.G."/>
            <person name="Brison A."/>
            <person name="Carone J.V."/>
            <person name="Caskin T.P."/>
            <person name="Diamond M."/>
            <person name="Durham M.E."/>
            <person name="Foxe J.M."/>
            <person name="Go M."/>
            <person name="Henderson B.A."/>
            <person name="Jones I.B."/>
            <person name="McGettigan J.A."/>
            <person name="Micheletti S.J."/>
            <person name="Nasrallah M.E."/>
            <person name="Ortiz D."/>
            <person name="Piller C.R."/>
            <person name="Privatt S.R."/>
            <person name="Schneider S.L."/>
            <person name="Sharp S."/>
            <person name="Smith T.C."/>
            <person name="Stanton J.D."/>
            <person name="Ullery H.E."/>
            <person name="Wilson R.J."/>
            <person name="Serrano M.G."/>
            <person name="Buck G."/>
            <person name="Lee V."/>
            <person name="Wang Y."/>
            <person name="Carvalho R."/>
            <person name="Voegtly L."/>
            <person name="Shi R."/>
            <person name="Duckworth R."/>
            <person name="Johnson A."/>
            <person name="Loviza R."/>
            <person name="Walstead R."/>
            <person name="Shah Z."/>
            <person name="Kiflezghi M."/>
            <person name="Wade K."/>
            <person name="Ball S.L."/>
            <person name="Bradley K.W."/>
            <person name="Asai D.J."/>
            <person name="Bowman C.A."/>
            <person name="Russell D.A."/>
            <person name="Pope W.H."/>
            <person name="Jacobs-Sera D."/>
            <person name="Hendrix R.W."/>
            <person name="Hatfull G.F."/>
        </authorList>
    </citation>
    <scope>NUCLEOTIDE SEQUENCE [LARGE SCALE GENOMIC DNA]</scope>
    <source>
        <strain evidence="2 3">DSM 27648</strain>
    </source>
</reference>
<dbReference type="STRING" id="1391654.AKJ09_05138"/>
<protein>
    <submittedName>
        <fullName evidence="2">Uncharacterized protein</fullName>
    </submittedName>
</protein>
<name>A0A0K1PZ93_9BACT</name>
<dbReference type="Pfam" id="PF13174">
    <property type="entry name" value="TPR_6"/>
    <property type="match status" value="1"/>
</dbReference>
<accession>A0A0K1PZ93</accession>
<dbReference type="Proteomes" id="UP000064967">
    <property type="component" value="Chromosome"/>
</dbReference>
<sequence>MNDIDAIVKEAEGRIARSGRSALARARAEDRVSRLVEATVASAARPPRTSSWRWLASGGVALLAGAALTSVFVRTPPAPSAPANTPIAMQAVPSPTPAGVDVESLPNAPPEVSSSLPAPRASARPHVAAVASIARSEPSAEALPEPAPSAPENPATEIESASELFERANNSRRAGDYASAEKLYRRLLDAYPGSREAATSRIVLGRILLSRSEANAALALFDRYLADTPKGSLAEQALVGRAQCLQRLQRHDEERAAWRLLLETFPGSPNRTEALERLR</sequence>
<dbReference type="EMBL" id="CP012333">
    <property type="protein sequence ID" value="AKU98474.1"/>
    <property type="molecule type" value="Genomic_DNA"/>
</dbReference>
<feature type="compositionally biased region" description="Low complexity" evidence="1">
    <location>
        <begin position="134"/>
        <end position="144"/>
    </location>
</feature>
<dbReference type="InterPro" id="IPR011990">
    <property type="entry name" value="TPR-like_helical_dom_sf"/>
</dbReference>
<organism evidence="2 3">
    <name type="scientific">Labilithrix luteola</name>
    <dbReference type="NCBI Taxonomy" id="1391654"/>
    <lineage>
        <taxon>Bacteria</taxon>
        <taxon>Pseudomonadati</taxon>
        <taxon>Myxococcota</taxon>
        <taxon>Polyangia</taxon>
        <taxon>Polyangiales</taxon>
        <taxon>Labilitrichaceae</taxon>
        <taxon>Labilithrix</taxon>
    </lineage>
</organism>
<keyword evidence="3" id="KW-1185">Reference proteome</keyword>
<evidence type="ECO:0000313" key="2">
    <source>
        <dbReference type="EMBL" id="AKU98474.1"/>
    </source>
</evidence>
<feature type="region of interest" description="Disordered" evidence="1">
    <location>
        <begin position="95"/>
        <end position="121"/>
    </location>
</feature>
<dbReference type="Gene3D" id="1.25.40.10">
    <property type="entry name" value="Tetratricopeptide repeat domain"/>
    <property type="match status" value="1"/>
</dbReference>
<dbReference type="Pfam" id="PF13432">
    <property type="entry name" value="TPR_16"/>
    <property type="match status" value="1"/>
</dbReference>
<dbReference type="AlphaFoldDB" id="A0A0K1PZ93"/>
<gene>
    <name evidence="2" type="ORF">AKJ09_05138</name>
</gene>
<feature type="region of interest" description="Disordered" evidence="1">
    <location>
        <begin position="133"/>
        <end position="158"/>
    </location>
</feature>
<dbReference type="KEGG" id="llu:AKJ09_05138"/>